<dbReference type="Pfam" id="PF05362">
    <property type="entry name" value="Lon_C"/>
    <property type="match status" value="1"/>
</dbReference>
<dbReference type="GO" id="GO:0008233">
    <property type="term" value="F:peptidase activity"/>
    <property type="evidence" value="ECO:0007669"/>
    <property type="project" value="UniProtKB-KW"/>
</dbReference>
<dbReference type="Gene3D" id="3.40.50.300">
    <property type="entry name" value="P-loop containing nucleotide triphosphate hydrolases"/>
    <property type="match status" value="1"/>
</dbReference>
<evidence type="ECO:0000256" key="2">
    <source>
        <dbReference type="ARBA" id="ARBA00022670"/>
    </source>
</evidence>
<dbReference type="InterPro" id="IPR046844">
    <property type="entry name" value="Lon-like_helical"/>
</dbReference>
<dbReference type="SUPFAM" id="SSF54211">
    <property type="entry name" value="Ribosomal protein S5 domain 2-like"/>
    <property type="match status" value="1"/>
</dbReference>
<evidence type="ECO:0000256" key="1">
    <source>
        <dbReference type="ARBA" id="ARBA00004127"/>
    </source>
</evidence>
<feature type="active site" evidence="3">
    <location>
        <position position="697"/>
    </location>
</feature>
<dbReference type="GO" id="GO:0006508">
    <property type="term" value="P:proteolysis"/>
    <property type="evidence" value="ECO:0007669"/>
    <property type="project" value="UniProtKB-KW"/>
</dbReference>
<dbReference type="Pfam" id="PF20436">
    <property type="entry name" value="LonB_AAA-LID"/>
    <property type="match status" value="1"/>
</dbReference>
<dbReference type="SUPFAM" id="SSF52540">
    <property type="entry name" value="P-loop containing nucleoside triphosphate hydrolases"/>
    <property type="match status" value="1"/>
</dbReference>
<feature type="active site" evidence="3">
    <location>
        <position position="654"/>
    </location>
</feature>
<dbReference type="EMBL" id="VCYH01000001">
    <property type="protein sequence ID" value="MDN7023697.1"/>
    <property type="molecule type" value="Genomic_DNA"/>
</dbReference>
<gene>
    <name evidence="6" type="ORF">FGU65_02085</name>
</gene>
<evidence type="ECO:0000313" key="6">
    <source>
        <dbReference type="EMBL" id="MDN7023697.1"/>
    </source>
</evidence>
<comment type="subcellular location">
    <subcellularLocation>
        <location evidence="1">Endomembrane system</location>
        <topology evidence="1">Multi-pass membrane protein</topology>
    </subcellularLocation>
</comment>
<protein>
    <submittedName>
        <fullName evidence="6">ATP-dependent protease</fullName>
    </submittedName>
</protein>
<comment type="similarity">
    <text evidence="3">Belongs to the peptidase S16 family.</text>
</comment>
<keyword evidence="7" id="KW-1185">Reference proteome</keyword>
<evidence type="ECO:0000313" key="7">
    <source>
        <dbReference type="Proteomes" id="UP001168338"/>
    </source>
</evidence>
<dbReference type="Pfam" id="PF20437">
    <property type="entry name" value="LonC_helical"/>
    <property type="match status" value="1"/>
</dbReference>
<evidence type="ECO:0000256" key="4">
    <source>
        <dbReference type="SAM" id="Coils"/>
    </source>
</evidence>
<proteinExistence type="inferred from homology"/>
<sequence>MPEPLPLEQYRNAFSPDDLECVSTEEMRPLEEIIGQDRALRALAFGLEIPEKGFNVYAAGFQGTGRLKAVRSFIDGLRREKPQASDWIYVNSFANPYEPNAIRMPPGTGGRFRKDMADFINNAQQILPRAFQSEEYASRREETLGSLQEKRNKLITRINKSAQDKGFVMRPTPTGVLTVPMMNGQPVSEEEFAALPPETKEEIRQKKEELDAEARDVLREIRNVEQEGGEAVENLNREVALYAIEPLVEDLKERYGGIDEIAAFIDAVEKDMLDNIQLFVGGQQAQQQLPPQLQALMREVPFRRYEVNAFVENDGGEGAPVVFEQNPSYQNLFGKVEREVQFGALTTDFTMIRPGSMHKANGGYLILMADDLLRAPLSWDGLKTALKTGEIRIEEPGERMGFITAKTVKPEPIPLDVKVALIGTPQIYQVLHTLDPDFRELVKVKADFDVVMDRTDENARKYAEFVCGLVRDDKLLHLDGEALAKVIEYGSRLAEDQQKLSTRFSSVADLIREANFYAGAEGTETITRVHVKKAIEEKIYRSNLIQKKIEEYMRRGIFIIETEGSRVGQVNGLSVVSTGDFAFGRPSRVTASIGVGREGIVDIEREAALGGPIHTKGVMILYGYLNARYAPDKPLSLSARLVFEQSYEGVEGDSASSTELYALLSALSGLPLTQSLAVTGSVDQDGNVQAIGGVNEKLEGFFEVCKAKGLTGDQGAMIPASNVQNLMLKEEVVEAAKEGMFRIYPVRTIDEGIEILTGIPAGERRPGGTYDEGTVNYLVNRRLSEMAERLREYQALAR</sequence>
<name>A0ABT8M6Z0_9EURY</name>
<keyword evidence="2 3" id="KW-0645">Protease</keyword>
<dbReference type="InterPro" id="IPR027417">
    <property type="entry name" value="P-loop_NTPase"/>
</dbReference>
<keyword evidence="4" id="KW-0175">Coiled coil</keyword>
<dbReference type="PRINTS" id="PR00830">
    <property type="entry name" value="ENDOLAPTASE"/>
</dbReference>
<dbReference type="PROSITE" id="PS51786">
    <property type="entry name" value="LON_PROTEOLYTIC"/>
    <property type="match status" value="1"/>
</dbReference>
<dbReference type="Gene3D" id="1.10.8.60">
    <property type="match status" value="1"/>
</dbReference>
<evidence type="ECO:0000259" key="5">
    <source>
        <dbReference type="PROSITE" id="PS51786"/>
    </source>
</evidence>
<feature type="coiled-coil region" evidence="4">
    <location>
        <begin position="200"/>
        <end position="227"/>
    </location>
</feature>
<feature type="domain" description="Lon proteolytic" evidence="5">
    <location>
        <begin position="564"/>
        <end position="759"/>
    </location>
</feature>
<dbReference type="Gene3D" id="3.30.230.10">
    <property type="match status" value="1"/>
</dbReference>
<organism evidence="6 7">
    <name type="scientific">Methanoculleus frigidifontis</name>
    <dbReference type="NCBI Taxonomy" id="2584085"/>
    <lineage>
        <taxon>Archaea</taxon>
        <taxon>Methanobacteriati</taxon>
        <taxon>Methanobacteriota</taxon>
        <taxon>Stenosarchaea group</taxon>
        <taxon>Methanomicrobia</taxon>
        <taxon>Methanomicrobiales</taxon>
        <taxon>Methanomicrobiaceae</taxon>
        <taxon>Methanoculleus</taxon>
    </lineage>
</organism>
<dbReference type="InterPro" id="IPR046843">
    <property type="entry name" value="LonB_AAA-LID"/>
</dbReference>
<dbReference type="RefSeq" id="WP_301662746.1">
    <property type="nucleotide sequence ID" value="NZ_VCYH01000001.1"/>
</dbReference>
<accession>A0ABT8M6Z0</accession>
<dbReference type="InterPro" id="IPR014721">
    <property type="entry name" value="Ribsml_uS5_D2-typ_fold_subgr"/>
</dbReference>
<comment type="caution">
    <text evidence="6">The sequence shown here is derived from an EMBL/GenBank/DDBJ whole genome shotgun (WGS) entry which is preliminary data.</text>
</comment>
<dbReference type="Proteomes" id="UP001168338">
    <property type="component" value="Unassembled WGS sequence"/>
</dbReference>
<evidence type="ECO:0000256" key="3">
    <source>
        <dbReference type="PROSITE-ProRule" id="PRU01122"/>
    </source>
</evidence>
<dbReference type="InterPro" id="IPR041699">
    <property type="entry name" value="AAA_32"/>
</dbReference>
<reference evidence="6" key="1">
    <citation type="submission" date="2019-05" db="EMBL/GenBank/DDBJ databases">
        <title>Methanoculleus sp. FWC-SCC1, a methanogenic archaeon isolated from deep marine cold seep.</title>
        <authorList>
            <person name="Chen Y.-W."/>
            <person name="Chen S.-C."/>
            <person name="Teng N.-H."/>
            <person name="Lai M.-C."/>
        </authorList>
    </citation>
    <scope>NUCLEOTIDE SEQUENCE</scope>
    <source>
        <strain evidence="6">FWC-SCC1</strain>
    </source>
</reference>
<dbReference type="InterPro" id="IPR008269">
    <property type="entry name" value="Lon_proteolytic"/>
</dbReference>
<dbReference type="Pfam" id="PF13654">
    <property type="entry name" value="AAA_32"/>
    <property type="match status" value="1"/>
</dbReference>
<keyword evidence="3" id="KW-0720">Serine protease</keyword>
<dbReference type="PANTHER" id="PTHR10046">
    <property type="entry name" value="ATP DEPENDENT LON PROTEASE FAMILY MEMBER"/>
    <property type="match status" value="1"/>
</dbReference>
<keyword evidence="3" id="KW-0378">Hydrolase</keyword>
<dbReference type="InterPro" id="IPR027065">
    <property type="entry name" value="Lon_Prtase"/>
</dbReference>
<dbReference type="InterPro" id="IPR020568">
    <property type="entry name" value="Ribosomal_Su5_D2-typ_SF"/>
</dbReference>